<feature type="compositionally biased region" description="Basic residues" evidence="5">
    <location>
        <begin position="303"/>
        <end position="313"/>
    </location>
</feature>
<keyword evidence="4" id="KW-0342">GTP-binding</keyword>
<dbReference type="EMBL" id="SWFS01000317">
    <property type="protein sequence ID" value="KAA8910362.1"/>
    <property type="molecule type" value="Genomic_DNA"/>
</dbReference>
<dbReference type="InterPro" id="IPR005225">
    <property type="entry name" value="Small_GTP-bd"/>
</dbReference>
<evidence type="ECO:0000256" key="2">
    <source>
        <dbReference type="ARBA" id="ARBA00022481"/>
    </source>
</evidence>
<dbReference type="OrthoDB" id="8830751at2759"/>
<evidence type="ECO:0000313" key="7">
    <source>
        <dbReference type="Proteomes" id="UP000761534"/>
    </source>
</evidence>
<evidence type="ECO:0000313" key="6">
    <source>
        <dbReference type="EMBL" id="KAA8910362.1"/>
    </source>
</evidence>
<feature type="region of interest" description="Disordered" evidence="5">
    <location>
        <begin position="271"/>
        <end position="313"/>
    </location>
</feature>
<dbReference type="Proteomes" id="UP000761534">
    <property type="component" value="Unassembled WGS sequence"/>
</dbReference>
<name>A0A642V1R7_9ASCO</name>
<evidence type="ECO:0000256" key="1">
    <source>
        <dbReference type="ARBA" id="ARBA00010142"/>
    </source>
</evidence>
<feature type="region of interest" description="Disordered" evidence="5">
    <location>
        <begin position="1"/>
        <end position="73"/>
    </location>
</feature>
<keyword evidence="2" id="KW-0488">Methylation</keyword>
<dbReference type="SMART" id="SM00174">
    <property type="entry name" value="RHO"/>
    <property type="match status" value="1"/>
</dbReference>
<dbReference type="VEuPathDB" id="FungiDB:TRICI_004160"/>
<organism evidence="6 7">
    <name type="scientific">Trichomonascus ciferrii</name>
    <dbReference type="NCBI Taxonomy" id="44093"/>
    <lineage>
        <taxon>Eukaryota</taxon>
        <taxon>Fungi</taxon>
        <taxon>Dikarya</taxon>
        <taxon>Ascomycota</taxon>
        <taxon>Saccharomycotina</taxon>
        <taxon>Dipodascomycetes</taxon>
        <taxon>Dipodascales</taxon>
        <taxon>Trichomonascaceae</taxon>
        <taxon>Trichomonascus</taxon>
        <taxon>Trichomonascus ciferrii complex</taxon>
    </lineage>
</organism>
<keyword evidence="3" id="KW-0547">Nucleotide-binding</keyword>
<evidence type="ECO:0000256" key="4">
    <source>
        <dbReference type="ARBA" id="ARBA00023134"/>
    </source>
</evidence>
<evidence type="ECO:0000256" key="3">
    <source>
        <dbReference type="ARBA" id="ARBA00022741"/>
    </source>
</evidence>
<dbReference type="NCBIfam" id="TIGR00231">
    <property type="entry name" value="small_GTP"/>
    <property type="match status" value="1"/>
</dbReference>
<feature type="compositionally biased region" description="Low complexity" evidence="5">
    <location>
        <begin position="36"/>
        <end position="48"/>
    </location>
</feature>
<dbReference type="SMART" id="SM00173">
    <property type="entry name" value="RAS"/>
    <property type="match status" value="1"/>
</dbReference>
<dbReference type="Pfam" id="PF00071">
    <property type="entry name" value="Ras"/>
    <property type="match status" value="1"/>
</dbReference>
<dbReference type="FunFam" id="3.40.50.300:FF:001179">
    <property type="entry name" value="Rho family GTPase"/>
    <property type="match status" value="1"/>
</dbReference>
<sequence>MPPQGPRSPRTPMGSQKRRSIKAGSTYSSPVPVLDSSARYAVSSSSPSITNESDEQQQRPRQSSSPSIGRRSKDIDDIEAMPADHHVKIVCVGDGGCGKTCLMVTYAHGTFPETYVPTVFENYLTKVRAPSGKIVELALWDTAGQEEYDRLRALSYPEANVLLVCFAIDQPASLDNVYDKWIPEIAHHCPGIPFIIIGLKTDLRSDMTSLQHLKSKGQRPITTEEGKKVAQQCGAFKYMECSARAGTGVAEIFNQSISIVLNDRPLRKVSGADSKKEYPRPPAHSITQTDPTIHSQPPVQQPPKRKRRKCIIL</sequence>
<feature type="compositionally biased region" description="Low complexity" evidence="5">
    <location>
        <begin position="59"/>
        <end position="69"/>
    </location>
</feature>
<gene>
    <name evidence="6" type="ORF">TRICI_004160</name>
</gene>
<dbReference type="GO" id="GO:0005525">
    <property type="term" value="F:GTP binding"/>
    <property type="evidence" value="ECO:0007669"/>
    <property type="project" value="UniProtKB-KW"/>
</dbReference>
<dbReference type="SMART" id="SM00175">
    <property type="entry name" value="RAB"/>
    <property type="match status" value="1"/>
</dbReference>
<comment type="caution">
    <text evidence="6">The sequence shown here is derived from an EMBL/GenBank/DDBJ whole genome shotgun (WGS) entry which is preliminary data.</text>
</comment>
<dbReference type="AlphaFoldDB" id="A0A642V1R7"/>
<dbReference type="GO" id="GO:0007264">
    <property type="term" value="P:small GTPase-mediated signal transduction"/>
    <property type="evidence" value="ECO:0007669"/>
    <property type="project" value="InterPro"/>
</dbReference>
<dbReference type="InterPro" id="IPR003578">
    <property type="entry name" value="Small_GTPase_Rho"/>
</dbReference>
<dbReference type="Gene3D" id="3.40.50.300">
    <property type="entry name" value="P-loop containing nucleotide triphosphate hydrolases"/>
    <property type="match status" value="1"/>
</dbReference>
<proteinExistence type="inferred from homology"/>
<feature type="compositionally biased region" description="Polar residues" evidence="5">
    <location>
        <begin position="285"/>
        <end position="295"/>
    </location>
</feature>
<dbReference type="SUPFAM" id="SSF52540">
    <property type="entry name" value="P-loop containing nucleoside triphosphate hydrolases"/>
    <property type="match status" value="1"/>
</dbReference>
<keyword evidence="7" id="KW-1185">Reference proteome</keyword>
<protein>
    <submittedName>
        <fullName evidence="6">Uncharacterized protein</fullName>
    </submittedName>
</protein>
<accession>A0A642V1R7</accession>
<reference evidence="6" key="1">
    <citation type="journal article" date="2019" name="G3 (Bethesda)">
        <title>Genome Assemblies of Two Rare Opportunistic Yeast Pathogens: Diutina rugosa (syn. Candida rugosa) and Trichomonascus ciferrii (syn. Candida ciferrii).</title>
        <authorList>
            <person name="Mixao V."/>
            <person name="Saus E."/>
            <person name="Hansen A.P."/>
            <person name="Lass-Florl C."/>
            <person name="Gabaldon T."/>
        </authorList>
    </citation>
    <scope>NUCLEOTIDE SEQUENCE</scope>
    <source>
        <strain evidence="6">CBS 4856</strain>
    </source>
</reference>
<dbReference type="PROSITE" id="PS51419">
    <property type="entry name" value="RAB"/>
    <property type="match status" value="1"/>
</dbReference>
<dbReference type="PRINTS" id="PR00449">
    <property type="entry name" value="RASTRNSFRMNG"/>
</dbReference>
<dbReference type="GO" id="GO:0003924">
    <property type="term" value="F:GTPase activity"/>
    <property type="evidence" value="ECO:0007669"/>
    <property type="project" value="InterPro"/>
</dbReference>
<dbReference type="PROSITE" id="PS51420">
    <property type="entry name" value="RHO"/>
    <property type="match status" value="1"/>
</dbReference>
<evidence type="ECO:0000256" key="5">
    <source>
        <dbReference type="SAM" id="MobiDB-lite"/>
    </source>
</evidence>
<dbReference type="PROSITE" id="PS51421">
    <property type="entry name" value="RAS"/>
    <property type="match status" value="1"/>
</dbReference>
<dbReference type="PANTHER" id="PTHR24072">
    <property type="entry name" value="RHO FAMILY GTPASE"/>
    <property type="match status" value="1"/>
</dbReference>
<dbReference type="InterPro" id="IPR001806">
    <property type="entry name" value="Small_GTPase"/>
</dbReference>
<comment type="similarity">
    <text evidence="1">Belongs to the small GTPase superfamily. Rho family.</text>
</comment>
<dbReference type="InterPro" id="IPR027417">
    <property type="entry name" value="P-loop_NTPase"/>
</dbReference>